<dbReference type="Gene3D" id="3.40.50.1820">
    <property type="entry name" value="alpha/beta hydrolase"/>
    <property type="match status" value="1"/>
</dbReference>
<reference evidence="1 2" key="1">
    <citation type="submission" date="2019-06" db="EMBL/GenBank/DDBJ databases">
        <title>Sequencing the genomes of 1000 actinobacteria strains.</title>
        <authorList>
            <person name="Klenk H.-P."/>
        </authorList>
    </citation>
    <scope>NUCLEOTIDE SEQUENCE [LARGE SCALE GENOMIC DNA]</scope>
    <source>
        <strain evidence="1 2">DSM 21776</strain>
    </source>
</reference>
<dbReference type="InterPro" id="IPR029058">
    <property type="entry name" value="AB_hydrolase_fold"/>
</dbReference>
<sequence>MGTCGGAGTVFATMGPVQWRKVVSRPALVAAAVGSGSAVGAAAGSVAAAAYFARRVLTPDELQPDNVMILDRDADSVTFTATLDTTGPGRYGVWLAGGLGHARVGQVLLQDAMTVTRELIAVDRGELAPGPARWNQYFYWDRPSVSLGLPEEDVSVLSDVGGLPGWVVRPDPDVPATGDWAVLVHGRGARKEETLRAVPVLRRAGWTSLVAAYRNDRDAPPGPDGRYNLGLSEWRDIEAAMGYAVSHGARRIVLMGWSMGGAVVLQALDRSPLAERVVGVCLDSAVLDWGVVLRHHARVHRVPGPLARMATDLMGSRGSRRLVGVHEPLDVARTDWVARADELTRPMLVMASDGDDFVPIGPAVAIAGRRPDIVRFERWQVARHCREWNEDPVRWERAVADFLASV</sequence>
<comment type="caution">
    <text evidence="1">The sequence shown here is derived from an EMBL/GenBank/DDBJ whole genome shotgun (WGS) entry which is preliminary data.</text>
</comment>
<dbReference type="SUPFAM" id="SSF53474">
    <property type="entry name" value="alpha/beta-Hydrolases"/>
    <property type="match status" value="1"/>
</dbReference>
<protein>
    <submittedName>
        <fullName evidence="1">Uncharacterized protein</fullName>
    </submittedName>
</protein>
<evidence type="ECO:0000313" key="2">
    <source>
        <dbReference type="Proteomes" id="UP000320085"/>
    </source>
</evidence>
<name>A0A543PU93_9MICO</name>
<dbReference type="Proteomes" id="UP000320085">
    <property type="component" value="Unassembled WGS sequence"/>
</dbReference>
<evidence type="ECO:0000313" key="1">
    <source>
        <dbReference type="EMBL" id="TQN47658.1"/>
    </source>
</evidence>
<proteinExistence type="predicted"/>
<organism evidence="1 2">
    <name type="scientific">Humibacillus xanthopallidus</name>
    <dbReference type="NCBI Taxonomy" id="412689"/>
    <lineage>
        <taxon>Bacteria</taxon>
        <taxon>Bacillati</taxon>
        <taxon>Actinomycetota</taxon>
        <taxon>Actinomycetes</taxon>
        <taxon>Micrococcales</taxon>
        <taxon>Intrasporangiaceae</taxon>
        <taxon>Humibacillus</taxon>
    </lineage>
</organism>
<dbReference type="EMBL" id="VFQF01000001">
    <property type="protein sequence ID" value="TQN47658.1"/>
    <property type="molecule type" value="Genomic_DNA"/>
</dbReference>
<accession>A0A543PU93</accession>
<gene>
    <name evidence="1" type="ORF">FHX52_0761</name>
</gene>
<dbReference type="AlphaFoldDB" id="A0A543PU93"/>